<dbReference type="RefSeq" id="WP_183604996.1">
    <property type="nucleotide sequence ID" value="NZ_JACIDG010000014.1"/>
</dbReference>
<name>A0A7W6BEL7_9HYPH</name>
<evidence type="ECO:0000313" key="1">
    <source>
        <dbReference type="EMBL" id="MBB3917714.1"/>
    </source>
</evidence>
<proteinExistence type="predicted"/>
<organism evidence="1 2">
    <name type="scientific">Rhizobium fabae</name>
    <dbReference type="NCBI Taxonomy" id="573179"/>
    <lineage>
        <taxon>Bacteria</taxon>
        <taxon>Pseudomonadati</taxon>
        <taxon>Pseudomonadota</taxon>
        <taxon>Alphaproteobacteria</taxon>
        <taxon>Hyphomicrobiales</taxon>
        <taxon>Rhizobiaceae</taxon>
        <taxon>Rhizobium/Agrobacterium group</taxon>
        <taxon>Rhizobium</taxon>
    </lineage>
</organism>
<gene>
    <name evidence="1" type="ORF">GGQ65_005033</name>
</gene>
<reference evidence="1 2" key="1">
    <citation type="submission" date="2020-08" db="EMBL/GenBank/DDBJ databases">
        <title>Genomic Encyclopedia of Type Strains, Phase IV (KMG-IV): sequencing the most valuable type-strain genomes for metagenomic binning, comparative biology and taxonomic classification.</title>
        <authorList>
            <person name="Goeker M."/>
        </authorList>
    </citation>
    <scope>NUCLEOTIDE SEQUENCE [LARGE SCALE GENOMIC DNA]</scope>
    <source>
        <strain evidence="1 2">DSM 19331</strain>
    </source>
</reference>
<sequence>MAIHTIAYRMRPRTAWPAQLLQPNGRPLLQCDVDTDHVGLSGLAEILQTAPGSNPLPLLFDELLVPGTAQLVWKGSGPGRGVEIRRAFSGLFGRFFARAYLEKYHGFTWFSPISGSPYQVSARLQVVRKPRHEFDMPDWLMAGPGVLAIGEAKGSHEKGQAIPTTLPGPLRTAKKQIKGVLVQKQDRRGRWVNRRVKGWGVMSRWGVQDPARDAYHFVLDPDTDGEPLDGDELEEVIQDVARSHVAHLLEGLGRLDLIDKSMSPTAKPQQITTQIDGEGQRSFIGGIVNNFGFLPMSIDEGRAVQASLPQQLRTSVRFLGLDAETIEQYLSGTAIKQRPLRIDSGGASTSADGMILAPLDQITVVPPTI</sequence>
<dbReference type="EMBL" id="JACIDG010000014">
    <property type="protein sequence ID" value="MBB3917714.1"/>
    <property type="molecule type" value="Genomic_DNA"/>
</dbReference>
<dbReference type="Proteomes" id="UP000545490">
    <property type="component" value="Unassembled WGS sequence"/>
</dbReference>
<accession>A0A7W6BEL7</accession>
<protein>
    <submittedName>
        <fullName evidence="1">Uncharacterized protein</fullName>
    </submittedName>
</protein>
<dbReference type="AlphaFoldDB" id="A0A7W6BEL7"/>
<comment type="caution">
    <text evidence="1">The sequence shown here is derived from an EMBL/GenBank/DDBJ whole genome shotgun (WGS) entry which is preliminary data.</text>
</comment>
<evidence type="ECO:0000313" key="2">
    <source>
        <dbReference type="Proteomes" id="UP000545490"/>
    </source>
</evidence>